<feature type="non-terminal residue" evidence="1">
    <location>
        <position position="1"/>
    </location>
</feature>
<reference evidence="1 2" key="1">
    <citation type="submission" date="2018-03" db="EMBL/GenBank/DDBJ databases">
        <title>Bioinformatic expansion and discovery of thiopeptide antibiotics.</title>
        <authorList>
            <person name="Schwalen C.J."/>
            <person name="Hudson G.A."/>
            <person name="Mitchell D.A."/>
        </authorList>
    </citation>
    <scope>NUCLEOTIDE SEQUENCE [LARGE SCALE GENOMIC DNA]</scope>
    <source>
        <strain evidence="1 2">ATCC 21389</strain>
    </source>
</reference>
<dbReference type="EMBL" id="PYBW01000298">
    <property type="protein sequence ID" value="PYC62395.1"/>
    <property type="molecule type" value="Genomic_DNA"/>
</dbReference>
<sequence>ATATGLRLTPTLVFDYPTAATVVGYLHTELFGADDPTEDLSEASAADLFAILDAELATLDD</sequence>
<dbReference type="Gene3D" id="1.10.1200.10">
    <property type="entry name" value="ACP-like"/>
    <property type="match status" value="1"/>
</dbReference>
<name>A0A2V4NWP9_9ACTN</name>
<dbReference type="Proteomes" id="UP000248039">
    <property type="component" value="Unassembled WGS sequence"/>
</dbReference>
<protein>
    <recommendedName>
        <fullName evidence="3">Carrier domain-containing protein</fullName>
    </recommendedName>
</protein>
<proteinExistence type="predicted"/>
<gene>
    <name evidence="1" type="ORF">C7C46_33435</name>
</gene>
<dbReference type="SUPFAM" id="SSF47336">
    <property type="entry name" value="ACP-like"/>
    <property type="match status" value="1"/>
</dbReference>
<keyword evidence="2" id="KW-1185">Reference proteome</keyword>
<accession>A0A2V4NWP9</accession>
<organism evidence="1 2">
    <name type="scientific">Streptomyces tateyamensis</name>
    <dbReference type="NCBI Taxonomy" id="565073"/>
    <lineage>
        <taxon>Bacteria</taxon>
        <taxon>Bacillati</taxon>
        <taxon>Actinomycetota</taxon>
        <taxon>Actinomycetes</taxon>
        <taxon>Kitasatosporales</taxon>
        <taxon>Streptomycetaceae</taxon>
        <taxon>Streptomyces</taxon>
    </lineage>
</organism>
<evidence type="ECO:0000313" key="1">
    <source>
        <dbReference type="EMBL" id="PYC62395.1"/>
    </source>
</evidence>
<evidence type="ECO:0000313" key="2">
    <source>
        <dbReference type="Proteomes" id="UP000248039"/>
    </source>
</evidence>
<evidence type="ECO:0008006" key="3">
    <source>
        <dbReference type="Google" id="ProtNLM"/>
    </source>
</evidence>
<dbReference type="AlphaFoldDB" id="A0A2V4NWP9"/>
<dbReference type="InterPro" id="IPR036736">
    <property type="entry name" value="ACP-like_sf"/>
</dbReference>
<comment type="caution">
    <text evidence="1">The sequence shown here is derived from an EMBL/GenBank/DDBJ whole genome shotgun (WGS) entry which is preliminary data.</text>
</comment>